<protein>
    <submittedName>
        <fullName evidence="1">Uncharacterized protein</fullName>
    </submittedName>
</protein>
<dbReference type="Proteomes" id="UP000076798">
    <property type="component" value="Unassembled WGS sequence"/>
</dbReference>
<evidence type="ECO:0000313" key="2">
    <source>
        <dbReference type="Proteomes" id="UP000076798"/>
    </source>
</evidence>
<reference evidence="1 2" key="1">
    <citation type="journal article" date="2016" name="Mol. Biol. Evol.">
        <title>Comparative Genomics of Early-Diverging Mushroom-Forming Fungi Provides Insights into the Origins of Lignocellulose Decay Capabilities.</title>
        <authorList>
            <person name="Nagy L.G."/>
            <person name="Riley R."/>
            <person name="Tritt A."/>
            <person name="Adam C."/>
            <person name="Daum C."/>
            <person name="Floudas D."/>
            <person name="Sun H."/>
            <person name="Yadav J.S."/>
            <person name="Pangilinan J."/>
            <person name="Larsson K.H."/>
            <person name="Matsuura K."/>
            <person name="Barry K."/>
            <person name="Labutti K."/>
            <person name="Kuo R."/>
            <person name="Ohm R.A."/>
            <person name="Bhattacharya S.S."/>
            <person name="Shirouzu T."/>
            <person name="Yoshinaga Y."/>
            <person name="Martin F.M."/>
            <person name="Grigoriev I.V."/>
            <person name="Hibbett D.S."/>
        </authorList>
    </citation>
    <scope>NUCLEOTIDE SEQUENCE [LARGE SCALE GENOMIC DNA]</scope>
    <source>
        <strain evidence="1 2">HHB10207 ss-3</strain>
    </source>
</reference>
<dbReference type="AlphaFoldDB" id="A0A166A3T3"/>
<sequence>MNWYVSSRHIGQEACVDLPQFNHFEIRGSGSVSPLVRQHYIKECRREIDRFPATIDVSDLRPESWMPSLEVSQ</sequence>
<evidence type="ECO:0000313" key="1">
    <source>
        <dbReference type="EMBL" id="KZT34930.1"/>
    </source>
</evidence>
<name>A0A166A3T3_9AGAM</name>
<accession>A0A166A3T3</accession>
<dbReference type="EMBL" id="KV428160">
    <property type="protein sequence ID" value="KZT34930.1"/>
    <property type="molecule type" value="Genomic_DNA"/>
</dbReference>
<proteinExistence type="predicted"/>
<organism evidence="1 2">
    <name type="scientific">Sistotremastrum suecicum HHB10207 ss-3</name>
    <dbReference type="NCBI Taxonomy" id="1314776"/>
    <lineage>
        <taxon>Eukaryota</taxon>
        <taxon>Fungi</taxon>
        <taxon>Dikarya</taxon>
        <taxon>Basidiomycota</taxon>
        <taxon>Agaricomycotina</taxon>
        <taxon>Agaricomycetes</taxon>
        <taxon>Sistotremastrales</taxon>
        <taxon>Sistotremastraceae</taxon>
        <taxon>Sistotremastrum</taxon>
    </lineage>
</organism>
<gene>
    <name evidence="1" type="ORF">SISSUDRAFT_1052184</name>
</gene>
<keyword evidence="2" id="KW-1185">Reference proteome</keyword>